<dbReference type="InterPro" id="IPR000212">
    <property type="entry name" value="DNA_helicase_UvrD/REP"/>
</dbReference>
<dbReference type="GO" id="GO:0000725">
    <property type="term" value="P:recombinational repair"/>
    <property type="evidence" value="ECO:0007669"/>
    <property type="project" value="TreeGrafter"/>
</dbReference>
<dbReference type="GO" id="GO:0005829">
    <property type="term" value="C:cytosol"/>
    <property type="evidence" value="ECO:0007669"/>
    <property type="project" value="TreeGrafter"/>
</dbReference>
<gene>
    <name evidence="11" type="ordered locus">Dtox_1546</name>
</gene>
<dbReference type="InterPro" id="IPR027417">
    <property type="entry name" value="P-loop_NTPase"/>
</dbReference>
<dbReference type="STRING" id="485916.Dtox_1546"/>
<dbReference type="Gene3D" id="3.40.50.300">
    <property type="entry name" value="P-loop containing nucleotide triphosphate hydrolases"/>
    <property type="match status" value="3"/>
</dbReference>
<dbReference type="eggNOG" id="COG0210">
    <property type="taxonomic scope" value="Bacteria"/>
</dbReference>
<evidence type="ECO:0000256" key="4">
    <source>
        <dbReference type="ARBA" id="ARBA00022840"/>
    </source>
</evidence>
<dbReference type="EMBL" id="CP001720">
    <property type="protein sequence ID" value="ACV62409.1"/>
    <property type="molecule type" value="Genomic_DNA"/>
</dbReference>
<feature type="domain" description="UvrD-like helicase ATP-binding" evidence="10">
    <location>
        <begin position="37"/>
        <end position="337"/>
    </location>
</feature>
<dbReference type="PROSITE" id="PS51198">
    <property type="entry name" value="UVRD_HELICASE_ATP_BIND"/>
    <property type="match status" value="1"/>
</dbReference>
<accession>C8VW57</accession>
<organism evidence="11 12">
    <name type="scientific">Desulfofarcimen acetoxidans (strain ATCC 49208 / DSM 771 / KCTC 5769 / VKM B-1644 / 5575)</name>
    <name type="common">Desulfotomaculum acetoxidans</name>
    <dbReference type="NCBI Taxonomy" id="485916"/>
    <lineage>
        <taxon>Bacteria</taxon>
        <taxon>Bacillati</taxon>
        <taxon>Bacillota</taxon>
        <taxon>Clostridia</taxon>
        <taxon>Eubacteriales</taxon>
        <taxon>Peptococcaceae</taxon>
        <taxon>Desulfofarcimen</taxon>
    </lineage>
</organism>
<keyword evidence="2 9" id="KW-0378">Hydrolase</keyword>
<dbReference type="GO" id="GO:0016887">
    <property type="term" value="F:ATP hydrolysis activity"/>
    <property type="evidence" value="ECO:0007669"/>
    <property type="project" value="RHEA"/>
</dbReference>
<dbReference type="InterPro" id="IPR014017">
    <property type="entry name" value="DNA_helicase_UvrD-like_C"/>
</dbReference>
<dbReference type="PANTHER" id="PTHR11070">
    <property type="entry name" value="UVRD / RECB / PCRA DNA HELICASE FAMILY MEMBER"/>
    <property type="match status" value="1"/>
</dbReference>
<keyword evidence="4 9" id="KW-0067">ATP-binding</keyword>
<comment type="catalytic activity">
    <reaction evidence="8">
        <text>ATP + H2O = ADP + phosphate + H(+)</text>
        <dbReference type="Rhea" id="RHEA:13065"/>
        <dbReference type="ChEBI" id="CHEBI:15377"/>
        <dbReference type="ChEBI" id="CHEBI:15378"/>
        <dbReference type="ChEBI" id="CHEBI:30616"/>
        <dbReference type="ChEBI" id="CHEBI:43474"/>
        <dbReference type="ChEBI" id="CHEBI:456216"/>
        <dbReference type="EC" id="5.6.2.4"/>
    </reaction>
</comment>
<evidence type="ECO:0000259" key="10">
    <source>
        <dbReference type="PROSITE" id="PS51198"/>
    </source>
</evidence>
<keyword evidence="1 9" id="KW-0547">Nucleotide-binding</keyword>
<dbReference type="AlphaFoldDB" id="C8VW57"/>
<dbReference type="PANTHER" id="PTHR11070:SF2">
    <property type="entry name" value="ATP-DEPENDENT DNA HELICASE SRS2"/>
    <property type="match status" value="1"/>
</dbReference>
<name>C8VW57_DESAS</name>
<evidence type="ECO:0000256" key="5">
    <source>
        <dbReference type="ARBA" id="ARBA00023235"/>
    </source>
</evidence>
<dbReference type="GO" id="GO:0043138">
    <property type="term" value="F:3'-5' DNA helicase activity"/>
    <property type="evidence" value="ECO:0007669"/>
    <property type="project" value="UniProtKB-EC"/>
</dbReference>
<sequence length="564" mass="66810">MLLTEIPQAVNNMMEFFLSAARAWQNYCDVKSLFTGIELTREQMALVLQYEEQMLINGSAGSGKSITLLYKLLKLMEQEHKRQRILYLSFSKTLIDDAKKRVKDSPIYDKVRDKHELHMLTFHGMAYRMLKEAGFVIKPYPSSIRNIKEHESTLLNRVNVMREQFMSSDEYGQLSSQERFFSTQNGTFLLEEFLWMKANGYVNKKDYLEVERTGRSHNPRLTKAQRNTIYIVFEEYCRWMEERFHRDLDMEDYALLLLKNREHIPRTMYYDYIFVDEVQDLQPMQIKALVQYTNKSIVLSGDPKQRIYKRTPHTYANLGLQLQGRRNRTLTKNFRSTKQIMTLANAINFDDVQNDRLDAVDFVKEGDRPEIRFYSSDNEMHRYLVQEIKNRLSEDPGCSIAVIHRYEEELHRRVAPPVQSALARSFDLITTERYSARFNYKSAKKPVFFTDAYSVKGLEFDYVFILQFDSFHYPNKKKIEDLNKLAENKKSEIYERDYNTILNDEKKVLYVAITRARKKVVLLWVAENELKVSPFIRNFSCEDYEAYGLNKNNLLVVLTRLEGK</sequence>
<keyword evidence="12" id="KW-1185">Reference proteome</keyword>
<keyword evidence="3 9" id="KW-0347">Helicase</keyword>
<feature type="binding site" evidence="9">
    <location>
        <begin position="58"/>
        <end position="65"/>
    </location>
    <ligand>
        <name>ATP</name>
        <dbReference type="ChEBI" id="CHEBI:30616"/>
    </ligand>
</feature>
<reference evidence="11 12" key="1">
    <citation type="journal article" date="2009" name="Stand. Genomic Sci.">
        <title>Complete genome sequence of Desulfotomaculum acetoxidans type strain (5575).</title>
        <authorList>
            <person name="Spring S."/>
            <person name="Lapidus A."/>
            <person name="Schroder M."/>
            <person name="Gleim D."/>
            <person name="Sims D."/>
            <person name="Meincke L."/>
            <person name="Glavina Del Rio T."/>
            <person name="Tice H."/>
            <person name="Copeland A."/>
            <person name="Cheng J.F."/>
            <person name="Lucas S."/>
            <person name="Chen F."/>
            <person name="Nolan M."/>
            <person name="Bruce D."/>
            <person name="Goodwin L."/>
            <person name="Pitluck S."/>
            <person name="Ivanova N."/>
            <person name="Mavromatis K."/>
            <person name="Mikhailova N."/>
            <person name="Pati A."/>
            <person name="Chen A."/>
            <person name="Palaniappan K."/>
            <person name="Land M."/>
            <person name="Hauser L."/>
            <person name="Chang Y.J."/>
            <person name="Jeffries C.D."/>
            <person name="Chain P."/>
            <person name="Saunders E."/>
            <person name="Brettin T."/>
            <person name="Detter J.C."/>
            <person name="Goker M."/>
            <person name="Bristow J."/>
            <person name="Eisen J.A."/>
            <person name="Markowitz V."/>
            <person name="Hugenholtz P."/>
            <person name="Kyrpides N.C."/>
            <person name="Klenk H.P."/>
            <person name="Han C."/>
        </authorList>
    </citation>
    <scope>NUCLEOTIDE SEQUENCE [LARGE SCALE GENOMIC DNA]</scope>
    <source>
        <strain evidence="12">ATCC 49208 / DSM 771 / VKM B-1644</strain>
    </source>
</reference>
<dbReference type="Pfam" id="PF13361">
    <property type="entry name" value="UvrD_C"/>
    <property type="match status" value="1"/>
</dbReference>
<evidence type="ECO:0000256" key="6">
    <source>
        <dbReference type="ARBA" id="ARBA00034617"/>
    </source>
</evidence>
<evidence type="ECO:0000256" key="2">
    <source>
        <dbReference type="ARBA" id="ARBA00022801"/>
    </source>
</evidence>
<evidence type="ECO:0000256" key="8">
    <source>
        <dbReference type="ARBA" id="ARBA00048988"/>
    </source>
</evidence>
<evidence type="ECO:0000313" key="12">
    <source>
        <dbReference type="Proteomes" id="UP000002217"/>
    </source>
</evidence>
<dbReference type="Proteomes" id="UP000002217">
    <property type="component" value="Chromosome"/>
</dbReference>
<dbReference type="InterPro" id="IPR014016">
    <property type="entry name" value="UvrD-like_ATP-bd"/>
</dbReference>
<proteinExistence type="predicted"/>
<dbReference type="GO" id="GO:0003677">
    <property type="term" value="F:DNA binding"/>
    <property type="evidence" value="ECO:0007669"/>
    <property type="project" value="InterPro"/>
</dbReference>
<dbReference type="KEGG" id="dae:Dtox_1546"/>
<evidence type="ECO:0000256" key="3">
    <source>
        <dbReference type="ARBA" id="ARBA00022806"/>
    </source>
</evidence>
<evidence type="ECO:0000256" key="7">
    <source>
        <dbReference type="ARBA" id="ARBA00034808"/>
    </source>
</evidence>
<dbReference type="Pfam" id="PF00580">
    <property type="entry name" value="UvrD-helicase"/>
    <property type="match status" value="1"/>
</dbReference>
<dbReference type="HOGENOM" id="CLU_026842_0_0_9"/>
<evidence type="ECO:0000256" key="9">
    <source>
        <dbReference type="PROSITE-ProRule" id="PRU00560"/>
    </source>
</evidence>
<keyword evidence="5" id="KW-0413">Isomerase</keyword>
<protein>
    <recommendedName>
        <fullName evidence="7">DNA 3'-5' helicase</fullName>
        <ecNumber evidence="7">5.6.2.4</ecNumber>
    </recommendedName>
</protein>
<evidence type="ECO:0000256" key="1">
    <source>
        <dbReference type="ARBA" id="ARBA00022741"/>
    </source>
</evidence>
<comment type="catalytic activity">
    <reaction evidence="6">
        <text>Couples ATP hydrolysis with the unwinding of duplex DNA by translocating in the 3'-5' direction.</text>
        <dbReference type="EC" id="5.6.2.4"/>
    </reaction>
</comment>
<dbReference type="GO" id="GO:0005524">
    <property type="term" value="F:ATP binding"/>
    <property type="evidence" value="ECO:0007669"/>
    <property type="project" value="UniProtKB-UniRule"/>
</dbReference>
<dbReference type="EC" id="5.6.2.4" evidence="7"/>
<dbReference type="SUPFAM" id="SSF52540">
    <property type="entry name" value="P-loop containing nucleoside triphosphate hydrolases"/>
    <property type="match status" value="1"/>
</dbReference>
<evidence type="ECO:0000313" key="11">
    <source>
        <dbReference type="EMBL" id="ACV62409.1"/>
    </source>
</evidence>